<dbReference type="InterPro" id="IPR036322">
    <property type="entry name" value="WD40_repeat_dom_sf"/>
</dbReference>
<gene>
    <name evidence="5" type="ORF">F8M41_001267</name>
</gene>
<accession>A0A8H4B4X7</accession>
<evidence type="ECO:0000256" key="1">
    <source>
        <dbReference type="ARBA" id="ARBA00007861"/>
    </source>
</evidence>
<organism evidence="5 6">
    <name type="scientific">Gigaspora margarita</name>
    <dbReference type="NCBI Taxonomy" id="4874"/>
    <lineage>
        <taxon>Eukaryota</taxon>
        <taxon>Fungi</taxon>
        <taxon>Fungi incertae sedis</taxon>
        <taxon>Mucoromycota</taxon>
        <taxon>Glomeromycotina</taxon>
        <taxon>Glomeromycetes</taxon>
        <taxon>Diversisporales</taxon>
        <taxon>Gigasporaceae</taxon>
        <taxon>Gigaspora</taxon>
    </lineage>
</organism>
<protein>
    <recommendedName>
        <fullName evidence="3">Ribosome biogenesis protein NSA1</fullName>
    </recommendedName>
</protein>
<dbReference type="InterPro" id="IPR001680">
    <property type="entry name" value="WD40_rpt"/>
</dbReference>
<comment type="caution">
    <text evidence="5">The sequence shown here is derived from an EMBL/GenBank/DDBJ whole genome shotgun (WGS) entry which is preliminary data.</text>
</comment>
<comment type="similarity">
    <text evidence="1">Belongs to the NSA1 family.</text>
</comment>
<dbReference type="EMBL" id="WTPW01000012">
    <property type="protein sequence ID" value="KAF0560683.1"/>
    <property type="molecule type" value="Genomic_DNA"/>
</dbReference>
<evidence type="ECO:0000313" key="5">
    <source>
        <dbReference type="EMBL" id="KAF0560683.1"/>
    </source>
</evidence>
<feature type="compositionally biased region" description="Acidic residues" evidence="4">
    <location>
        <begin position="352"/>
        <end position="368"/>
    </location>
</feature>
<keyword evidence="6" id="KW-1185">Reference proteome</keyword>
<dbReference type="GO" id="GO:0005730">
    <property type="term" value="C:nucleolus"/>
    <property type="evidence" value="ECO:0007669"/>
    <property type="project" value="InterPro"/>
</dbReference>
<dbReference type="CDD" id="cd22857">
    <property type="entry name" value="WDR74"/>
    <property type="match status" value="1"/>
</dbReference>
<sequence>MKCITGDEVGLIKAIKGLTIPNDSSSRNEATHVVETWGQVARAKGVQLMCQAKIFNEKNQIVVACNDGSIQIRDPYDQGKVCKEFKNDQVATDFVKRNKKNPAKFVGLFANNNTLMTCTTNGAVRYQPINSDDTSAIDKSITHATYLARMRVHPKENHIFACGGKERDLTVWDIHANPDSIVTQNKESRQHEGMIWNGKNVRSDFLDLRCPVWVTEIQFLNDQDYTKIVTGTRFHQIRLYDIKAQRRPVFEASIGHKMVVSIAITQSQNEIIFSDTIGNIFTCDLRTGRNLGQYKGSNGCVTDLTIHHNSSSLVSASADQHLHVHKLGEFREEKRKILLNHKLKCVLVEDDDVPDVPDVPEVEETADLDDIRPKPKKRKTKK</sequence>
<evidence type="ECO:0000313" key="6">
    <source>
        <dbReference type="Proteomes" id="UP000439903"/>
    </source>
</evidence>
<evidence type="ECO:0000256" key="3">
    <source>
        <dbReference type="ARBA" id="ARBA00014234"/>
    </source>
</evidence>
<comment type="subunit">
    <text evidence="2">Component of the pre-66S ribosomal particle.</text>
</comment>
<dbReference type="Gene3D" id="2.130.10.10">
    <property type="entry name" value="YVTN repeat-like/Quinoprotein amine dehydrogenase"/>
    <property type="match status" value="2"/>
</dbReference>
<evidence type="ECO:0000256" key="2">
    <source>
        <dbReference type="ARBA" id="ARBA00011187"/>
    </source>
</evidence>
<dbReference type="InterPro" id="IPR037379">
    <property type="entry name" value="WDR74/Nsa1"/>
</dbReference>
<dbReference type="GO" id="GO:0042273">
    <property type="term" value="P:ribosomal large subunit biogenesis"/>
    <property type="evidence" value="ECO:0007669"/>
    <property type="project" value="InterPro"/>
</dbReference>
<reference evidence="5 6" key="1">
    <citation type="journal article" date="2019" name="Environ. Microbiol.">
        <title>At the nexus of three kingdoms: the genome of the mycorrhizal fungus Gigaspora margarita provides insights into plant, endobacterial and fungal interactions.</title>
        <authorList>
            <person name="Venice F."/>
            <person name="Ghignone S."/>
            <person name="Salvioli di Fossalunga A."/>
            <person name="Amselem J."/>
            <person name="Novero M."/>
            <person name="Xianan X."/>
            <person name="Sedzielewska Toro K."/>
            <person name="Morin E."/>
            <person name="Lipzen A."/>
            <person name="Grigoriev I.V."/>
            <person name="Henrissat B."/>
            <person name="Martin F.M."/>
            <person name="Bonfante P."/>
        </authorList>
    </citation>
    <scope>NUCLEOTIDE SEQUENCE [LARGE SCALE GENOMIC DNA]</scope>
    <source>
        <strain evidence="5 6">BEG34</strain>
    </source>
</reference>
<feature type="region of interest" description="Disordered" evidence="4">
    <location>
        <begin position="352"/>
        <end position="382"/>
    </location>
</feature>
<dbReference type="SMART" id="SM00320">
    <property type="entry name" value="WD40"/>
    <property type="match status" value="3"/>
</dbReference>
<evidence type="ECO:0000256" key="4">
    <source>
        <dbReference type="SAM" id="MobiDB-lite"/>
    </source>
</evidence>
<dbReference type="Proteomes" id="UP000439903">
    <property type="component" value="Unassembled WGS sequence"/>
</dbReference>
<dbReference type="InterPro" id="IPR015943">
    <property type="entry name" value="WD40/YVTN_repeat-like_dom_sf"/>
</dbReference>
<dbReference type="AlphaFoldDB" id="A0A8H4B4X7"/>
<dbReference type="PANTHER" id="PTHR16038:SF4">
    <property type="entry name" value="WD REPEAT-CONTAINING PROTEIN 74"/>
    <property type="match status" value="1"/>
</dbReference>
<dbReference type="PANTHER" id="PTHR16038">
    <property type="entry name" value="NOP SEVEN ASSOCIATED PROTEIN 1"/>
    <property type="match status" value="1"/>
</dbReference>
<name>A0A8H4B4X7_GIGMA</name>
<dbReference type="Pfam" id="PF00400">
    <property type="entry name" value="WD40"/>
    <property type="match status" value="1"/>
</dbReference>
<dbReference type="OrthoDB" id="18388at2759"/>
<proteinExistence type="inferred from homology"/>
<dbReference type="GO" id="GO:0030687">
    <property type="term" value="C:preribosome, large subunit precursor"/>
    <property type="evidence" value="ECO:0007669"/>
    <property type="project" value="TreeGrafter"/>
</dbReference>
<dbReference type="SUPFAM" id="SSF50978">
    <property type="entry name" value="WD40 repeat-like"/>
    <property type="match status" value="1"/>
</dbReference>